<sequence length="52" mass="6038">MTIHKSNKQSHIEIVLDPNLLSTNIIYYFNLPKIIIAANNPFIFRTSHKINT</sequence>
<accession>A0A0E9RJ62</accession>
<proteinExistence type="predicted"/>
<name>A0A0E9RJ62_ANGAN</name>
<dbReference type="AlphaFoldDB" id="A0A0E9RJ62"/>
<reference evidence="1" key="1">
    <citation type="submission" date="2014-11" db="EMBL/GenBank/DDBJ databases">
        <authorList>
            <person name="Amaro Gonzalez C."/>
        </authorList>
    </citation>
    <scope>NUCLEOTIDE SEQUENCE</scope>
</reference>
<evidence type="ECO:0000313" key="1">
    <source>
        <dbReference type="EMBL" id="JAH28363.1"/>
    </source>
</evidence>
<reference evidence="1" key="2">
    <citation type="journal article" date="2015" name="Fish Shellfish Immunol.">
        <title>Early steps in the European eel (Anguilla anguilla)-Vibrio vulnificus interaction in the gills: Role of the RtxA13 toxin.</title>
        <authorList>
            <person name="Callol A."/>
            <person name="Pajuelo D."/>
            <person name="Ebbesson L."/>
            <person name="Teles M."/>
            <person name="MacKenzie S."/>
            <person name="Amaro C."/>
        </authorList>
    </citation>
    <scope>NUCLEOTIDE SEQUENCE</scope>
</reference>
<organism evidence="1">
    <name type="scientific">Anguilla anguilla</name>
    <name type="common">European freshwater eel</name>
    <name type="synonym">Muraena anguilla</name>
    <dbReference type="NCBI Taxonomy" id="7936"/>
    <lineage>
        <taxon>Eukaryota</taxon>
        <taxon>Metazoa</taxon>
        <taxon>Chordata</taxon>
        <taxon>Craniata</taxon>
        <taxon>Vertebrata</taxon>
        <taxon>Euteleostomi</taxon>
        <taxon>Actinopterygii</taxon>
        <taxon>Neopterygii</taxon>
        <taxon>Teleostei</taxon>
        <taxon>Anguilliformes</taxon>
        <taxon>Anguillidae</taxon>
        <taxon>Anguilla</taxon>
    </lineage>
</organism>
<dbReference type="EMBL" id="GBXM01080214">
    <property type="protein sequence ID" value="JAH28363.1"/>
    <property type="molecule type" value="Transcribed_RNA"/>
</dbReference>
<protein>
    <submittedName>
        <fullName evidence="1">Uncharacterized protein</fullName>
    </submittedName>
</protein>